<dbReference type="GO" id="GO:0005737">
    <property type="term" value="C:cytoplasm"/>
    <property type="evidence" value="ECO:0007669"/>
    <property type="project" value="TreeGrafter"/>
</dbReference>
<organism evidence="1 2">
    <name type="scientific">Romanomermis culicivorax</name>
    <name type="common">Nematode worm</name>
    <dbReference type="NCBI Taxonomy" id="13658"/>
    <lineage>
        <taxon>Eukaryota</taxon>
        <taxon>Metazoa</taxon>
        <taxon>Ecdysozoa</taxon>
        <taxon>Nematoda</taxon>
        <taxon>Enoplea</taxon>
        <taxon>Dorylaimia</taxon>
        <taxon>Mermithida</taxon>
        <taxon>Mermithoidea</taxon>
        <taxon>Mermithidae</taxon>
        <taxon>Romanomermis</taxon>
    </lineage>
</organism>
<dbReference type="PANTHER" id="PTHR21439">
    <property type="entry name" value="OXIDORED-NITRO DOMAIN-CONTAINING PROTEIN"/>
    <property type="match status" value="1"/>
</dbReference>
<dbReference type="AlphaFoldDB" id="A0A915J8V3"/>
<protein>
    <submittedName>
        <fullName evidence="2">Protein OSCP1</fullName>
    </submittedName>
</protein>
<keyword evidence="1" id="KW-1185">Reference proteome</keyword>
<dbReference type="OMA" id="GTMFNKR"/>
<dbReference type="Pfam" id="PF10188">
    <property type="entry name" value="Oscp1"/>
    <property type="match status" value="1"/>
</dbReference>
<evidence type="ECO:0000313" key="2">
    <source>
        <dbReference type="WBParaSite" id="nRc.2.0.1.t22144-RA"/>
    </source>
</evidence>
<evidence type="ECO:0000313" key="1">
    <source>
        <dbReference type="Proteomes" id="UP000887565"/>
    </source>
</evidence>
<dbReference type="WBParaSite" id="nRc.2.0.1.t22144-RA">
    <property type="protein sequence ID" value="nRc.2.0.1.t22144-RA"/>
    <property type="gene ID" value="nRc.2.0.1.g22144"/>
</dbReference>
<reference evidence="2" key="1">
    <citation type="submission" date="2022-11" db="UniProtKB">
        <authorList>
            <consortium name="WormBaseParasite"/>
        </authorList>
    </citation>
    <scope>IDENTIFICATION</scope>
</reference>
<proteinExistence type="predicted"/>
<dbReference type="GO" id="GO:0005886">
    <property type="term" value="C:plasma membrane"/>
    <property type="evidence" value="ECO:0007669"/>
    <property type="project" value="TreeGrafter"/>
</dbReference>
<dbReference type="InterPro" id="IPR019332">
    <property type="entry name" value="OSCP1"/>
</dbReference>
<name>A0A915J8V3_ROMCU</name>
<dbReference type="PANTHER" id="PTHR21439:SF0">
    <property type="entry name" value="PROTEIN OSCP1"/>
    <property type="match status" value="1"/>
</dbReference>
<accession>A0A915J8V3</accession>
<dbReference type="Proteomes" id="UP000887565">
    <property type="component" value="Unplaced"/>
</dbReference>
<sequence>MSLKTLPLIFLNLGGEMCYILDQRLQAQSVKKDRANRVMSDIISTMFNVKFMDDLFQPQDQYGKKAMRSLFDKLAHVSIMRLNSTSMDKLYDLMIMAVKYQLQCCTSPKDMLVVLMNHLDGIRKYVQCSPNIQAQIDYAYNLIKQTYFSCNSYELNLIRRHLFNFFQESRIKISVLMKEKQQKEDGYFVLSSARTTVPYGGFQPGQIRYYSAGKVSKTIKFPTGLPQDQTYAQIKSDLNLEKTAKQSQRGSDLGVNMYKYQESTGVQGGYGSSAAYNADKTTENELKLLSFLLTKSSYSERDEKTDGDDDFKLNLFDNDQQEADFLGSAVISAQDDPTVIRIDASKQRESMSAAEKLVSGLKLTVEETKAVKSIGDEMLELMDS</sequence>